<evidence type="ECO:0000313" key="2">
    <source>
        <dbReference type="EMBL" id="GLQ71197.1"/>
    </source>
</evidence>
<dbReference type="Proteomes" id="UP001156690">
    <property type="component" value="Unassembled WGS sequence"/>
</dbReference>
<dbReference type="AlphaFoldDB" id="A0AAV5NKL4"/>
<evidence type="ECO:0000313" key="3">
    <source>
        <dbReference type="Proteomes" id="UP001156690"/>
    </source>
</evidence>
<dbReference type="RefSeq" id="WP_126605907.1">
    <property type="nucleotide sequence ID" value="NZ_AP025146.1"/>
</dbReference>
<reference evidence="3" key="1">
    <citation type="journal article" date="2019" name="Int. J. Syst. Evol. Microbiol.">
        <title>The Global Catalogue of Microorganisms (GCM) 10K type strain sequencing project: providing services to taxonomists for standard genome sequencing and annotation.</title>
        <authorList>
            <consortium name="The Broad Institute Genomics Platform"/>
            <consortium name="The Broad Institute Genome Sequencing Center for Infectious Disease"/>
            <person name="Wu L."/>
            <person name="Ma J."/>
        </authorList>
    </citation>
    <scope>NUCLEOTIDE SEQUENCE [LARGE SCALE GENOMIC DNA]</scope>
    <source>
        <strain evidence="3">NBRC 15640</strain>
    </source>
</reference>
<keyword evidence="3" id="KW-1185">Reference proteome</keyword>
<feature type="region of interest" description="Disordered" evidence="1">
    <location>
        <begin position="99"/>
        <end position="181"/>
    </location>
</feature>
<comment type="caution">
    <text evidence="2">The sequence shown here is derived from an EMBL/GenBank/DDBJ whole genome shotgun (WGS) entry which is preliminary data.</text>
</comment>
<protein>
    <recommendedName>
        <fullName evidence="4">PRTRC system protein E</fullName>
    </recommendedName>
</protein>
<gene>
    <name evidence="2" type="ORF">GCM10007932_05570</name>
</gene>
<accession>A0AAV5NKL4</accession>
<feature type="compositionally biased region" description="Basic and acidic residues" evidence="1">
    <location>
        <begin position="132"/>
        <end position="154"/>
    </location>
</feature>
<dbReference type="EMBL" id="BSNX01000003">
    <property type="protein sequence ID" value="GLQ71197.1"/>
    <property type="molecule type" value="Genomic_DNA"/>
</dbReference>
<evidence type="ECO:0008006" key="4">
    <source>
        <dbReference type="Google" id="ProtNLM"/>
    </source>
</evidence>
<sequence>MNFMTTFAEFIQQSKGMELNIKCIDPAANQFSLFIMPVPMACDKQTDQVKEITHALNSPIRLTGTPQEIDEALSQNLPDLTTTRMTACSNLDEVIKGLTAKPKKTQKRSSGKANDKPKTADKTPMLEQATTKSDDKATSEVGKENSNVGKKDTANEVSKAESSPSPEKPDADSEPQQVQMF</sequence>
<organism evidence="2 3">
    <name type="scientific">Vibrio penaeicida</name>
    <dbReference type="NCBI Taxonomy" id="104609"/>
    <lineage>
        <taxon>Bacteria</taxon>
        <taxon>Pseudomonadati</taxon>
        <taxon>Pseudomonadota</taxon>
        <taxon>Gammaproteobacteria</taxon>
        <taxon>Vibrionales</taxon>
        <taxon>Vibrionaceae</taxon>
        <taxon>Vibrio</taxon>
    </lineage>
</organism>
<evidence type="ECO:0000256" key="1">
    <source>
        <dbReference type="SAM" id="MobiDB-lite"/>
    </source>
</evidence>
<proteinExistence type="predicted"/>
<name>A0AAV5NKL4_9VIBR</name>
<feature type="compositionally biased region" description="Basic residues" evidence="1">
    <location>
        <begin position="101"/>
        <end position="110"/>
    </location>
</feature>